<evidence type="ECO:0000313" key="2">
    <source>
        <dbReference type="EMBL" id="MED6183310.1"/>
    </source>
</evidence>
<reference evidence="2 3" key="1">
    <citation type="journal article" date="2023" name="Plants (Basel)">
        <title>Bridging the Gap: Combining Genomics and Transcriptomics Approaches to Understand Stylosanthes scabra, an Orphan Legume from the Brazilian Caatinga.</title>
        <authorList>
            <person name="Ferreira-Neto J.R.C."/>
            <person name="da Silva M.D."/>
            <person name="Binneck E."/>
            <person name="de Melo N.F."/>
            <person name="da Silva R.H."/>
            <person name="de Melo A.L.T.M."/>
            <person name="Pandolfi V."/>
            <person name="Bustamante F.O."/>
            <person name="Brasileiro-Vidal A.C."/>
            <person name="Benko-Iseppon A.M."/>
        </authorList>
    </citation>
    <scope>NUCLEOTIDE SEQUENCE [LARGE SCALE GENOMIC DNA]</scope>
    <source>
        <tissue evidence="2">Leaves</tissue>
    </source>
</reference>
<name>A0ABU6WDP8_9FABA</name>
<dbReference type="EMBL" id="JASCZI010181423">
    <property type="protein sequence ID" value="MED6183310.1"/>
    <property type="molecule type" value="Genomic_DNA"/>
</dbReference>
<organism evidence="2 3">
    <name type="scientific">Stylosanthes scabra</name>
    <dbReference type="NCBI Taxonomy" id="79078"/>
    <lineage>
        <taxon>Eukaryota</taxon>
        <taxon>Viridiplantae</taxon>
        <taxon>Streptophyta</taxon>
        <taxon>Embryophyta</taxon>
        <taxon>Tracheophyta</taxon>
        <taxon>Spermatophyta</taxon>
        <taxon>Magnoliopsida</taxon>
        <taxon>eudicotyledons</taxon>
        <taxon>Gunneridae</taxon>
        <taxon>Pentapetalae</taxon>
        <taxon>rosids</taxon>
        <taxon>fabids</taxon>
        <taxon>Fabales</taxon>
        <taxon>Fabaceae</taxon>
        <taxon>Papilionoideae</taxon>
        <taxon>50 kb inversion clade</taxon>
        <taxon>dalbergioids sensu lato</taxon>
        <taxon>Dalbergieae</taxon>
        <taxon>Pterocarpus clade</taxon>
        <taxon>Stylosanthes</taxon>
    </lineage>
</organism>
<keyword evidence="3" id="KW-1185">Reference proteome</keyword>
<dbReference type="Proteomes" id="UP001341840">
    <property type="component" value="Unassembled WGS sequence"/>
</dbReference>
<accession>A0ABU6WDP8</accession>
<sequence>MKEKYSRYEKHLEKASLTLESYSKNREDLEKELAAIKVKIKDIDDKVAKIRGPFEKTQSKKQELDANLARIAESKSENLKTLEGLKDEELKEMKLMTEFDKDRLELKTFLEIFLKEK</sequence>
<protein>
    <submittedName>
        <fullName evidence="2">Uncharacterized protein</fullName>
    </submittedName>
</protein>
<evidence type="ECO:0000256" key="1">
    <source>
        <dbReference type="SAM" id="Coils"/>
    </source>
</evidence>
<proteinExistence type="predicted"/>
<comment type="caution">
    <text evidence="2">The sequence shown here is derived from an EMBL/GenBank/DDBJ whole genome shotgun (WGS) entry which is preliminary data.</text>
</comment>
<feature type="coiled-coil region" evidence="1">
    <location>
        <begin position="5"/>
        <end position="46"/>
    </location>
</feature>
<gene>
    <name evidence="2" type="ORF">PIB30_036670</name>
</gene>
<keyword evidence="1" id="KW-0175">Coiled coil</keyword>
<evidence type="ECO:0000313" key="3">
    <source>
        <dbReference type="Proteomes" id="UP001341840"/>
    </source>
</evidence>